<organism evidence="4 5">
    <name type="scientific">Sphaerotilus mobilis</name>
    <dbReference type="NCBI Taxonomy" id="47994"/>
    <lineage>
        <taxon>Bacteria</taxon>
        <taxon>Pseudomonadati</taxon>
        <taxon>Pseudomonadota</taxon>
        <taxon>Betaproteobacteria</taxon>
        <taxon>Burkholderiales</taxon>
        <taxon>Sphaerotilaceae</taxon>
        <taxon>Sphaerotilus</taxon>
    </lineage>
</organism>
<keyword evidence="2" id="KW-0677">Repeat</keyword>
<dbReference type="GO" id="GO:0004792">
    <property type="term" value="F:thiosulfate-cyanide sulfurtransferase activity"/>
    <property type="evidence" value="ECO:0007669"/>
    <property type="project" value="InterPro"/>
</dbReference>
<dbReference type="InterPro" id="IPR001763">
    <property type="entry name" value="Rhodanese-like_dom"/>
</dbReference>
<dbReference type="SMART" id="SM00450">
    <property type="entry name" value="RHOD"/>
    <property type="match status" value="2"/>
</dbReference>
<sequence>MTTTPTLNPAVLITAADLLALPAGPSLRVFDCRFDLMRPDAGQEAFLAGHIPGAGYLHLDHDLGAKGDASALCGGRHPLPSMARVAATFGRHGVGPQTTVVLYDAHGGMYAARAWWLLKWLGHGPVLLLDGGLAAWQSAGGALATGPAADVADLGAYPLPAEPGMAWVDAETVQSRIGRADAVLIDARAPERYRGEVEALDPVAGHIPGALNRPFGQNLDASGRFLPAEALRAAFEPLLAGRLPDQVVHQCGSGVTACHNLLAMTLAGLPGSRLYAGSWSEWCSQPQRPIARGAAPG</sequence>
<dbReference type="PANTHER" id="PTHR11364:SF27">
    <property type="entry name" value="SULFURTRANSFERASE"/>
    <property type="match status" value="1"/>
</dbReference>
<name>A0A4Q7LG71_9BURK</name>
<dbReference type="PROSITE" id="PS50206">
    <property type="entry name" value="RHODANESE_3"/>
    <property type="match status" value="2"/>
</dbReference>
<dbReference type="PROSITE" id="PS00380">
    <property type="entry name" value="RHODANESE_1"/>
    <property type="match status" value="1"/>
</dbReference>
<dbReference type="Proteomes" id="UP000293433">
    <property type="component" value="Unassembled WGS sequence"/>
</dbReference>
<evidence type="ECO:0000256" key="2">
    <source>
        <dbReference type="ARBA" id="ARBA00022737"/>
    </source>
</evidence>
<proteinExistence type="predicted"/>
<evidence type="ECO:0000256" key="1">
    <source>
        <dbReference type="ARBA" id="ARBA00022679"/>
    </source>
</evidence>
<dbReference type="SUPFAM" id="SSF52821">
    <property type="entry name" value="Rhodanese/Cell cycle control phosphatase"/>
    <property type="match status" value="2"/>
</dbReference>
<feature type="domain" description="Rhodanese" evidence="3">
    <location>
        <begin position="23"/>
        <end position="145"/>
    </location>
</feature>
<dbReference type="EMBL" id="SGWV01000010">
    <property type="protein sequence ID" value="RZS53031.1"/>
    <property type="molecule type" value="Genomic_DNA"/>
</dbReference>
<dbReference type="Gene3D" id="3.40.250.10">
    <property type="entry name" value="Rhodanese-like domain"/>
    <property type="match status" value="2"/>
</dbReference>
<keyword evidence="4" id="KW-0670">Pyruvate</keyword>
<dbReference type="CDD" id="cd01448">
    <property type="entry name" value="TST_Repeat_1"/>
    <property type="match status" value="1"/>
</dbReference>
<dbReference type="AlphaFoldDB" id="A0A4Q7LG71"/>
<keyword evidence="5" id="KW-1185">Reference proteome</keyword>
<accession>A0A4Q7LG71</accession>
<dbReference type="CDD" id="cd01449">
    <property type="entry name" value="TST_Repeat_2"/>
    <property type="match status" value="1"/>
</dbReference>
<dbReference type="InterPro" id="IPR001307">
    <property type="entry name" value="Thiosulphate_STrfase_CS"/>
</dbReference>
<keyword evidence="1 4" id="KW-0808">Transferase</keyword>
<dbReference type="RefSeq" id="WP_130482506.1">
    <property type="nucleotide sequence ID" value="NZ_SGWV01000010.1"/>
</dbReference>
<evidence type="ECO:0000313" key="4">
    <source>
        <dbReference type="EMBL" id="RZS53031.1"/>
    </source>
</evidence>
<dbReference type="PANTHER" id="PTHR11364">
    <property type="entry name" value="THIOSULFATE SULFERTANSFERASE"/>
    <property type="match status" value="1"/>
</dbReference>
<reference evidence="4 5" key="1">
    <citation type="submission" date="2019-02" db="EMBL/GenBank/DDBJ databases">
        <title>Genomic Encyclopedia of Type Strains, Phase IV (KMG-IV): sequencing the most valuable type-strain genomes for metagenomic binning, comparative biology and taxonomic classification.</title>
        <authorList>
            <person name="Goeker M."/>
        </authorList>
    </citation>
    <scope>NUCLEOTIDE SEQUENCE [LARGE SCALE GENOMIC DNA]</scope>
    <source>
        <strain evidence="4 5">DSM 10617</strain>
    </source>
</reference>
<dbReference type="InterPro" id="IPR045078">
    <property type="entry name" value="TST/MPST-like"/>
</dbReference>
<dbReference type="OrthoDB" id="9781034at2"/>
<feature type="domain" description="Rhodanese" evidence="3">
    <location>
        <begin position="178"/>
        <end position="291"/>
    </location>
</feature>
<comment type="caution">
    <text evidence="4">The sequence shown here is derived from an EMBL/GenBank/DDBJ whole genome shotgun (WGS) entry which is preliminary data.</text>
</comment>
<evidence type="ECO:0000259" key="3">
    <source>
        <dbReference type="PROSITE" id="PS50206"/>
    </source>
</evidence>
<dbReference type="Pfam" id="PF00581">
    <property type="entry name" value="Rhodanese"/>
    <property type="match status" value="2"/>
</dbReference>
<dbReference type="InterPro" id="IPR036873">
    <property type="entry name" value="Rhodanese-like_dom_sf"/>
</dbReference>
<evidence type="ECO:0000313" key="5">
    <source>
        <dbReference type="Proteomes" id="UP000293433"/>
    </source>
</evidence>
<protein>
    <submittedName>
        <fullName evidence="4">Thiosulfate/3-mercaptopyruvate sulfurtransferase</fullName>
    </submittedName>
</protein>
<gene>
    <name evidence="4" type="ORF">EV685_2654</name>
</gene>